<organism evidence="2 3">
    <name type="scientific">Liparis tanakae</name>
    <name type="common">Tanaka's snailfish</name>
    <dbReference type="NCBI Taxonomy" id="230148"/>
    <lineage>
        <taxon>Eukaryota</taxon>
        <taxon>Metazoa</taxon>
        <taxon>Chordata</taxon>
        <taxon>Craniata</taxon>
        <taxon>Vertebrata</taxon>
        <taxon>Euteleostomi</taxon>
        <taxon>Actinopterygii</taxon>
        <taxon>Neopterygii</taxon>
        <taxon>Teleostei</taxon>
        <taxon>Neoteleostei</taxon>
        <taxon>Acanthomorphata</taxon>
        <taxon>Eupercaria</taxon>
        <taxon>Perciformes</taxon>
        <taxon>Cottioidei</taxon>
        <taxon>Cottales</taxon>
        <taxon>Liparidae</taxon>
        <taxon>Liparis</taxon>
    </lineage>
</organism>
<gene>
    <name evidence="2" type="ORF">EYF80_041200</name>
</gene>
<feature type="region of interest" description="Disordered" evidence="1">
    <location>
        <begin position="60"/>
        <end position="80"/>
    </location>
</feature>
<sequence length="127" mass="13515">MIWQGLSEAVACIPEGIDAAQWTGERDRADDMGVANRDFVTTSGLAITAKQTRKKWNNLKDKYKELRDPPTGKGLDAALNGQHSISPPLVVAANLTATTGGTVNASAPAGQPQRKIFGVSPRTDREG</sequence>
<dbReference type="OrthoDB" id="8933168at2759"/>
<dbReference type="EMBL" id="SRLO01000689">
    <property type="protein sequence ID" value="TNN48613.1"/>
    <property type="molecule type" value="Genomic_DNA"/>
</dbReference>
<evidence type="ECO:0000313" key="2">
    <source>
        <dbReference type="EMBL" id="TNN48613.1"/>
    </source>
</evidence>
<evidence type="ECO:0000313" key="3">
    <source>
        <dbReference type="Proteomes" id="UP000314294"/>
    </source>
</evidence>
<reference evidence="2 3" key="1">
    <citation type="submission" date="2019-03" db="EMBL/GenBank/DDBJ databases">
        <title>First draft genome of Liparis tanakae, snailfish: a comprehensive survey of snailfish specific genes.</title>
        <authorList>
            <person name="Kim W."/>
            <person name="Song I."/>
            <person name="Jeong J.-H."/>
            <person name="Kim D."/>
            <person name="Kim S."/>
            <person name="Ryu S."/>
            <person name="Song J.Y."/>
            <person name="Lee S.K."/>
        </authorList>
    </citation>
    <scope>NUCLEOTIDE SEQUENCE [LARGE SCALE GENOMIC DNA]</scope>
    <source>
        <tissue evidence="2">Muscle</tissue>
    </source>
</reference>
<name>A0A4Z2G6S7_9TELE</name>
<dbReference type="Proteomes" id="UP000314294">
    <property type="component" value="Unassembled WGS sequence"/>
</dbReference>
<evidence type="ECO:0000256" key="1">
    <source>
        <dbReference type="SAM" id="MobiDB-lite"/>
    </source>
</evidence>
<comment type="caution">
    <text evidence="2">The sequence shown here is derived from an EMBL/GenBank/DDBJ whole genome shotgun (WGS) entry which is preliminary data.</text>
</comment>
<proteinExistence type="predicted"/>
<accession>A0A4Z2G6S7</accession>
<feature type="region of interest" description="Disordered" evidence="1">
    <location>
        <begin position="103"/>
        <end position="127"/>
    </location>
</feature>
<dbReference type="AlphaFoldDB" id="A0A4Z2G6S7"/>
<protein>
    <submittedName>
        <fullName evidence="2">Uncharacterized protein</fullName>
    </submittedName>
</protein>
<keyword evidence="3" id="KW-1185">Reference proteome</keyword>
<feature type="compositionally biased region" description="Basic and acidic residues" evidence="1">
    <location>
        <begin position="60"/>
        <end position="70"/>
    </location>
</feature>